<sequence length="408" mass="47188">MIDGKSLWADRCHNYWREAQGYLKLILNSGFVGSVFFLFLFLTVYYQQFIETMPADFPVAELLTVLFAWRLTAGHIRTFVKPADIVFLLPYEERLRPYFARSIAYSIAWQSSYIVLLFMASGPMFTARGGSGTVFWVTLVLLLAVKAWNMLAVWYEQRLTSRGERASHIVLRLLLNTAVAYLLFDQAPYWLTLALLLLMALLYVFYFRMLKTKHVLKWDRLIEIESGMVLFFYRIANAFTDVPQLRKKVRARTYMQWAIPLLGGDKRAVYQYLYARSFIRANDYLGTYVRLLLVGSLILYILPSGWMQVGVAFLFTHMTMMQLSTLSFHHATSTWVDLYPIRPGEQKTAMSQLVLRLLAVLVLVFALIVLVSTSVIFGLLTLVATGVLAFYGSQTLIHRKRGKYRRIR</sequence>
<dbReference type="PIRSF" id="PIRSF037259">
    <property type="entry name" value="EcsB_ABC"/>
    <property type="match status" value="1"/>
</dbReference>
<keyword evidence="1" id="KW-1133">Transmembrane helix</keyword>
<proteinExistence type="predicted"/>
<evidence type="ECO:0000256" key="1">
    <source>
        <dbReference type="SAM" id="Phobius"/>
    </source>
</evidence>
<dbReference type="GO" id="GO:0016020">
    <property type="term" value="C:membrane"/>
    <property type="evidence" value="ECO:0007669"/>
    <property type="project" value="InterPro"/>
</dbReference>
<protein>
    <recommendedName>
        <fullName evidence="4">ABC transporter permease</fullName>
    </recommendedName>
</protein>
<evidence type="ECO:0000313" key="3">
    <source>
        <dbReference type="Proteomes" id="UP000216207"/>
    </source>
</evidence>
<feature type="transmembrane region" description="Helical" evidence="1">
    <location>
        <begin position="376"/>
        <end position="397"/>
    </location>
</feature>
<dbReference type="InterPro" id="IPR010288">
    <property type="entry name" value="EcsB_ABC"/>
</dbReference>
<feature type="transmembrane region" description="Helical" evidence="1">
    <location>
        <begin position="284"/>
        <end position="303"/>
    </location>
</feature>
<dbReference type="RefSeq" id="WP_011246378.1">
    <property type="nucleotide sequence ID" value="NZ_BOQS01000005.1"/>
</dbReference>
<dbReference type="EMBL" id="NPCC01000023">
    <property type="protein sequence ID" value="PAE88185.1"/>
    <property type="molecule type" value="Genomic_DNA"/>
</dbReference>
<dbReference type="AlphaFoldDB" id="A0A268NYR6"/>
<feature type="transmembrane region" description="Helical" evidence="1">
    <location>
        <begin position="25"/>
        <end position="46"/>
    </location>
</feature>
<dbReference type="Proteomes" id="UP000216207">
    <property type="component" value="Unassembled WGS sequence"/>
</dbReference>
<dbReference type="Pfam" id="PF05975">
    <property type="entry name" value="EcsB"/>
    <property type="match status" value="1"/>
</dbReference>
<feature type="transmembrane region" description="Helical" evidence="1">
    <location>
        <begin position="166"/>
        <end position="184"/>
    </location>
</feature>
<feature type="transmembrane region" description="Helical" evidence="1">
    <location>
        <begin position="190"/>
        <end position="210"/>
    </location>
</feature>
<evidence type="ECO:0008006" key="4">
    <source>
        <dbReference type="Google" id="ProtNLM"/>
    </source>
</evidence>
<comment type="caution">
    <text evidence="2">The sequence shown here is derived from an EMBL/GenBank/DDBJ whole genome shotgun (WGS) entry which is preliminary data.</text>
</comment>
<accession>A0A268NYR6</accession>
<keyword evidence="1" id="KW-0812">Transmembrane</keyword>
<organism evidence="2 3">
    <name type="scientific">Shouchella clausii</name>
    <name type="common">Alkalihalobacillus clausii</name>
    <dbReference type="NCBI Taxonomy" id="79880"/>
    <lineage>
        <taxon>Bacteria</taxon>
        <taxon>Bacillati</taxon>
        <taxon>Bacillota</taxon>
        <taxon>Bacilli</taxon>
        <taxon>Bacillales</taxon>
        <taxon>Bacillaceae</taxon>
        <taxon>Shouchella</taxon>
    </lineage>
</organism>
<name>A0A268NYR6_SHOCL</name>
<gene>
    <name evidence="2" type="ORF">CHH72_15185</name>
</gene>
<dbReference type="OMA" id="RKQRFYR"/>
<feature type="transmembrane region" description="Helical" evidence="1">
    <location>
        <begin position="134"/>
        <end position="154"/>
    </location>
</feature>
<feature type="transmembrane region" description="Helical" evidence="1">
    <location>
        <begin position="103"/>
        <end position="122"/>
    </location>
</feature>
<evidence type="ECO:0000313" key="2">
    <source>
        <dbReference type="EMBL" id="PAE88185.1"/>
    </source>
</evidence>
<keyword evidence="1" id="KW-0472">Membrane</keyword>
<reference evidence="2 3" key="1">
    <citation type="submission" date="2017-07" db="EMBL/GenBank/DDBJ databases">
        <title>Isolation and whole genome analysis of endospore-forming bacteria from heroin.</title>
        <authorList>
            <person name="Kalinowski J."/>
            <person name="Ahrens B."/>
            <person name="Al-Dilaimi A."/>
            <person name="Winkler A."/>
            <person name="Wibberg D."/>
            <person name="Schleenbecker U."/>
            <person name="Ruckert C."/>
            <person name="Wolfel R."/>
            <person name="Grass G."/>
        </authorList>
    </citation>
    <scope>NUCLEOTIDE SEQUENCE [LARGE SCALE GENOMIC DNA]</scope>
    <source>
        <strain evidence="2 3">7539</strain>
    </source>
</reference>